<comment type="caution">
    <text evidence="1">The sequence shown here is derived from an EMBL/GenBank/DDBJ whole genome shotgun (WGS) entry which is preliminary data.</text>
</comment>
<name>A0AAN4ZHJ4_9BILA</name>
<dbReference type="Proteomes" id="UP001328107">
    <property type="component" value="Unassembled WGS sequence"/>
</dbReference>
<feature type="non-terminal residue" evidence="1">
    <location>
        <position position="1"/>
    </location>
</feature>
<protein>
    <submittedName>
        <fullName evidence="1">Uncharacterized protein</fullName>
    </submittedName>
</protein>
<proteinExistence type="predicted"/>
<sequence>CDIYHTLELTKGERLPAYTQPIVVVDGTTFYYKYSEPMRLYVKWQGKEVDGKIPDGKFETEERNGCIRLLICTCDNRIFFCSNGNVNVYILIVYCRRYTLFNDN</sequence>
<reference evidence="2" key="1">
    <citation type="submission" date="2022-10" db="EMBL/GenBank/DDBJ databases">
        <title>Genome assembly of Pristionchus species.</title>
        <authorList>
            <person name="Yoshida K."/>
            <person name="Sommer R.J."/>
        </authorList>
    </citation>
    <scope>NUCLEOTIDE SEQUENCE [LARGE SCALE GENOMIC DNA]</scope>
    <source>
        <strain evidence="2">RS5460</strain>
    </source>
</reference>
<dbReference type="EMBL" id="BTRK01000002">
    <property type="protein sequence ID" value="GMR39191.1"/>
    <property type="molecule type" value="Genomic_DNA"/>
</dbReference>
<gene>
    <name evidence="1" type="ORF">PMAYCL1PPCAC_09386</name>
</gene>
<evidence type="ECO:0000313" key="1">
    <source>
        <dbReference type="EMBL" id="GMR39191.1"/>
    </source>
</evidence>
<organism evidence="1 2">
    <name type="scientific">Pristionchus mayeri</name>
    <dbReference type="NCBI Taxonomy" id="1317129"/>
    <lineage>
        <taxon>Eukaryota</taxon>
        <taxon>Metazoa</taxon>
        <taxon>Ecdysozoa</taxon>
        <taxon>Nematoda</taxon>
        <taxon>Chromadorea</taxon>
        <taxon>Rhabditida</taxon>
        <taxon>Rhabditina</taxon>
        <taxon>Diplogasteromorpha</taxon>
        <taxon>Diplogasteroidea</taxon>
        <taxon>Neodiplogasteridae</taxon>
        <taxon>Pristionchus</taxon>
    </lineage>
</organism>
<dbReference type="AlphaFoldDB" id="A0AAN4ZHJ4"/>
<accession>A0AAN4ZHJ4</accession>
<keyword evidence="2" id="KW-1185">Reference proteome</keyword>
<evidence type="ECO:0000313" key="2">
    <source>
        <dbReference type="Proteomes" id="UP001328107"/>
    </source>
</evidence>